<sequence>MTRTRPRDVNTVACTSGAWAALLRRSDGCEPFAPTMPLLEVADERMSSDVRLRDLLSSSGLSLLGDCFVNERLRAPEEALSDEVDNALHRLYLLRVYAMLQARFAGLPIMPQSCRALELLWRVQSPRQLITKLYRCVQEQRRVVVEAARGKWERDARMEITDAMWRSCCAHMRALSPNYRLRLIHFKFLHRLYHTPLSLRATGLREDARCGRCHAPDADFLHLAWTCEAVRFFWGEVMRVITGMTGLDLPFSPVVVLLDGVPSEWRRLVGMLLLLAKRRVVVCWGRGRAPRKDDWLQDAVFLSGAAVPSSGSWPRRVLVLETSGHLFAHLWNALVEIERILAMGVRLRAQLFGPNVAPACVGNDACWTFLLCGSVRPPPSF</sequence>
<keyword evidence="2" id="KW-1185">Reference proteome</keyword>
<dbReference type="AlphaFoldDB" id="A0AAV7VRB8"/>
<organism evidence="1 2">
    <name type="scientific">Pleurodeles waltl</name>
    <name type="common">Iberian ribbed newt</name>
    <dbReference type="NCBI Taxonomy" id="8319"/>
    <lineage>
        <taxon>Eukaryota</taxon>
        <taxon>Metazoa</taxon>
        <taxon>Chordata</taxon>
        <taxon>Craniata</taxon>
        <taxon>Vertebrata</taxon>
        <taxon>Euteleostomi</taxon>
        <taxon>Amphibia</taxon>
        <taxon>Batrachia</taxon>
        <taxon>Caudata</taxon>
        <taxon>Salamandroidea</taxon>
        <taxon>Salamandridae</taxon>
        <taxon>Pleurodelinae</taxon>
        <taxon>Pleurodeles</taxon>
    </lineage>
</organism>
<comment type="caution">
    <text evidence="1">The sequence shown here is derived from an EMBL/GenBank/DDBJ whole genome shotgun (WGS) entry which is preliminary data.</text>
</comment>
<evidence type="ECO:0008006" key="3">
    <source>
        <dbReference type="Google" id="ProtNLM"/>
    </source>
</evidence>
<proteinExistence type="predicted"/>
<protein>
    <recommendedName>
        <fullName evidence="3">Reverse transcriptase zinc-binding domain-containing protein</fullName>
    </recommendedName>
</protein>
<reference evidence="1" key="1">
    <citation type="journal article" date="2022" name="bioRxiv">
        <title>Sequencing and chromosome-scale assembly of the giantPleurodeles waltlgenome.</title>
        <authorList>
            <person name="Brown T."/>
            <person name="Elewa A."/>
            <person name="Iarovenko S."/>
            <person name="Subramanian E."/>
            <person name="Araus A.J."/>
            <person name="Petzold A."/>
            <person name="Susuki M."/>
            <person name="Suzuki K.-i.T."/>
            <person name="Hayashi T."/>
            <person name="Toyoda A."/>
            <person name="Oliveira C."/>
            <person name="Osipova E."/>
            <person name="Leigh N.D."/>
            <person name="Simon A."/>
            <person name="Yun M.H."/>
        </authorList>
    </citation>
    <scope>NUCLEOTIDE SEQUENCE</scope>
    <source>
        <strain evidence="1">20211129_DDA</strain>
        <tissue evidence="1">Liver</tissue>
    </source>
</reference>
<accession>A0AAV7VRB8</accession>
<gene>
    <name evidence="1" type="ORF">NDU88_007026</name>
</gene>
<evidence type="ECO:0000313" key="2">
    <source>
        <dbReference type="Proteomes" id="UP001066276"/>
    </source>
</evidence>
<evidence type="ECO:0000313" key="1">
    <source>
        <dbReference type="EMBL" id="KAJ1203234.1"/>
    </source>
</evidence>
<name>A0AAV7VRB8_PLEWA</name>
<dbReference type="Proteomes" id="UP001066276">
    <property type="component" value="Chromosome 2_1"/>
</dbReference>
<dbReference type="EMBL" id="JANPWB010000003">
    <property type="protein sequence ID" value="KAJ1203234.1"/>
    <property type="molecule type" value="Genomic_DNA"/>
</dbReference>